<keyword evidence="3" id="KW-0238">DNA-binding</keyword>
<feature type="domain" description="Tyr recombinase" evidence="6">
    <location>
        <begin position="1242"/>
        <end position="1473"/>
    </location>
</feature>
<evidence type="ECO:0000256" key="3">
    <source>
        <dbReference type="ARBA" id="ARBA00023125"/>
    </source>
</evidence>
<dbReference type="PROSITE" id="PS51898">
    <property type="entry name" value="TYR_RECOMBINASE"/>
    <property type="match status" value="1"/>
</dbReference>
<dbReference type="PANTHER" id="PTHR30349:SF41">
    <property type="entry name" value="INTEGRASE_RECOMBINASE PROTEIN MJ0367-RELATED"/>
    <property type="match status" value="1"/>
</dbReference>
<evidence type="ECO:0000259" key="6">
    <source>
        <dbReference type="PROSITE" id="PS51898"/>
    </source>
</evidence>
<dbReference type="Pfam" id="PF00589">
    <property type="entry name" value="Phage_integrase"/>
    <property type="match status" value="1"/>
</dbReference>
<dbReference type="SUPFAM" id="SSF56349">
    <property type="entry name" value="DNA breaking-rejoining enzymes"/>
    <property type="match status" value="2"/>
</dbReference>
<keyword evidence="8" id="KW-1185">Reference proteome</keyword>
<dbReference type="Gene3D" id="1.10.443.10">
    <property type="entry name" value="Intergrase catalytic core"/>
    <property type="match status" value="1"/>
</dbReference>
<protein>
    <submittedName>
        <fullName evidence="7">Tyrosine-type recombinase/integrase</fullName>
    </submittedName>
</protein>
<proteinExistence type="inferred from homology"/>
<reference evidence="8" key="1">
    <citation type="journal article" date="2019" name="Int. J. Syst. Evol. Microbiol.">
        <title>The Global Catalogue of Microorganisms (GCM) 10K type strain sequencing project: providing services to taxonomists for standard genome sequencing and annotation.</title>
        <authorList>
            <consortium name="The Broad Institute Genomics Platform"/>
            <consortium name="The Broad Institute Genome Sequencing Center for Infectious Disease"/>
            <person name="Wu L."/>
            <person name="Ma J."/>
        </authorList>
    </citation>
    <scope>NUCLEOTIDE SEQUENCE [LARGE SCALE GENOMIC DNA]</scope>
    <source>
        <strain evidence="8">CGMCC 1.15304</strain>
    </source>
</reference>
<name>A0ABV8U6K1_9PROT</name>
<comment type="caution">
    <text evidence="7">The sequence shown here is derived from an EMBL/GenBank/DDBJ whole genome shotgun (WGS) entry which is preliminary data.</text>
</comment>
<organism evidence="7 8">
    <name type="scientific">Kordiimonas lipolytica</name>
    <dbReference type="NCBI Taxonomy" id="1662421"/>
    <lineage>
        <taxon>Bacteria</taxon>
        <taxon>Pseudomonadati</taxon>
        <taxon>Pseudomonadota</taxon>
        <taxon>Alphaproteobacteria</taxon>
        <taxon>Kordiimonadales</taxon>
        <taxon>Kordiimonadaceae</taxon>
        <taxon>Kordiimonas</taxon>
    </lineage>
</organism>
<evidence type="ECO:0000256" key="2">
    <source>
        <dbReference type="ARBA" id="ARBA00022908"/>
    </source>
</evidence>
<evidence type="ECO:0000313" key="8">
    <source>
        <dbReference type="Proteomes" id="UP001595776"/>
    </source>
</evidence>
<sequence length="1771" mass="201142">MPLHAIPNLKRRLQQVHDAFDNQPNVQQECIRWANELEAYRQAPERFPQSEKMSARIVLGELPLLGLINTSPPSDPTHKARLEKLYINIVAASLLAADWFDRHGTVPTSIGSAGAALRSARKNNRGILDLFADTTNDLKQFLAHLEQLETDNSKPKSLINNVITPWRRLLQYACARKKGKRAHSKDSLSSTISLAFSSSSDISNRPPRVLQTRYNDDSANSHTPARENSYFTSSTTYVEHTRTRASQPDARCSNLQHKVNKRINQSLVMGQLLSATHPKSLSPYIVATIKSECLKQLKNPGKIGTSSWKNSLFILLSLVFGRPVRLIKGLKHRPIGPNRKPKEVCWVKIEEKWYLYDKIQIPREHLPDHIEDNVTNELFAHKESLGCLLPVPRELEGYLDEYLSGTGEDAWHLPENEGQTLRGFSSLKHRQVTLSKIAAQLSLSLRHAGVDSVIQGHICGTGADETPALFYAQVSPYTVISCFNDYVESLGFETESGAPVDGVQGSLLVPHSKRIFSHFQEMRAEIQKLDANKPADVFNHHNLLTLYTYMLLCLATGHRPVTEPFEYLRDFDLEAGFVWICDKVVRTNHSSRVVPLCETALEQMLRYLNHLKNLQKKLMPSNIALAHFIGDVLASRQPLFFLFTNTGPQSLSPQVLKHKDRFISPLPQNWQRHQLRSTLTGNAWDESINAFMGHALLGVGPMSCTSGYNFANLKTIGHQVQSMLDERGIIPIGASPHPNRIGAYHPPKKQEGAIGRRKRAKNRETSRQIAIRKYDQLEIDLNFNSANITSAEQYEHALKDIEAKIESLNLTAEALVYIKGKLLRTAQKIVRTNKLHVSLPQVPTRLTFEGSFRNEQWFSSARYIHVWERLFKDRLNSITRSSNEDEKTLIGLILYSAIVHGGLTDLEMVKKLAGTLSKPEPTLQRMGPYAWLELRAEAAGRRSRYSMKLEDERCYRHRHWFPDVISLALIRRLCRRKKEAPEQKTLKVGLQTKAVFVLIQKAVFAGIPNKTSITKLDQLTAAGFWSLESRQGIEISEALQSLASNHFRTFSVSPKAWRSLFSPLNEVNQVSARLPRDERAARGNILKKDPNEWGTFYDRELLPAITPPSFENGKITTGQAVANLKFLRDRDNLPVHLRLAIDWLIEVALRKDNSPATLQRYCSNLVLPLIYETNGEVPDLQDEVYLQELYTNMQTFHTTQGETDYLMGRLADFHSFAMKDRRYRLPELETLPWHNRQRHTRVRTRILSIEQVRKAIDVMLENEPNMLERRKIALYVTLAFRTGMRLGELAKLRVCEVEKSDDFVVTIKNNPYGDNKSKAGHRRIHLSSFLDDDELKEFRLLMNHKTASKKHLLKPLFDKNDTGIPYKPSAISKMFSMAMKALTNEDDIVFHNLRHSCFSCLHATLEEVYEASQGFTGLSIEQLRNIRTHLMGHASNRMGLYYTLAAFAGHADPRETMTSYLHLTDLILFQKLQRQSLVVSTDKLAQIAGVQGKRLSGLGAQERHEYLATQPIASVIEHQYKPLTNPPFSLGSDDGLPFESADPDLALTNTILRLVEEGSRSRDVADQFGIERRQVEEWIQKARVLQQLTTRRGNKRLQPHNDSSILTVKAPNDKSVRLELANVLETIPDYLRSMTGQEIAEFTLMVLRASSPSARSYRLHQPEQISDIVDFFAPMIPKSRWQFIIGIPDGIDRETTESTWRKTIPRQAAYRFNVKDAIIKPQFPDGIAFMHLVNPIGDRYSSLPKIVAYLAAIAYCDIDDLTALVETADAA</sequence>
<keyword evidence="4" id="KW-0233">DNA recombination</keyword>
<evidence type="ECO:0000256" key="5">
    <source>
        <dbReference type="SAM" id="MobiDB-lite"/>
    </source>
</evidence>
<comment type="similarity">
    <text evidence="1">Belongs to the 'phage' integrase family.</text>
</comment>
<evidence type="ECO:0000256" key="4">
    <source>
        <dbReference type="ARBA" id="ARBA00023172"/>
    </source>
</evidence>
<dbReference type="InterPro" id="IPR011010">
    <property type="entry name" value="DNA_brk_join_enz"/>
</dbReference>
<feature type="region of interest" description="Disordered" evidence="5">
    <location>
        <begin position="198"/>
        <end position="228"/>
    </location>
</feature>
<feature type="region of interest" description="Disordered" evidence="5">
    <location>
        <begin position="735"/>
        <end position="763"/>
    </location>
</feature>
<gene>
    <name evidence="7" type="ORF">ACFO5Q_03070</name>
</gene>
<dbReference type="InterPro" id="IPR002104">
    <property type="entry name" value="Integrase_catalytic"/>
</dbReference>
<dbReference type="Proteomes" id="UP001595776">
    <property type="component" value="Unassembled WGS sequence"/>
</dbReference>
<dbReference type="InterPro" id="IPR013762">
    <property type="entry name" value="Integrase-like_cat_sf"/>
</dbReference>
<evidence type="ECO:0000256" key="1">
    <source>
        <dbReference type="ARBA" id="ARBA00008857"/>
    </source>
</evidence>
<accession>A0ABV8U6K1</accession>
<keyword evidence="2" id="KW-0229">DNA integration</keyword>
<dbReference type="InterPro" id="IPR050090">
    <property type="entry name" value="Tyrosine_recombinase_XerCD"/>
</dbReference>
<evidence type="ECO:0000313" key="7">
    <source>
        <dbReference type="EMBL" id="MFC4346823.1"/>
    </source>
</evidence>
<dbReference type="PANTHER" id="PTHR30349">
    <property type="entry name" value="PHAGE INTEGRASE-RELATED"/>
    <property type="match status" value="1"/>
</dbReference>
<dbReference type="EMBL" id="JBHSCR010000001">
    <property type="protein sequence ID" value="MFC4346823.1"/>
    <property type="molecule type" value="Genomic_DNA"/>
</dbReference>
<dbReference type="RefSeq" id="WP_068147840.1">
    <property type="nucleotide sequence ID" value="NZ_JBHSCR010000001.1"/>
</dbReference>